<dbReference type="RefSeq" id="XP_024586454.1">
    <property type="nucleotide sequence ID" value="XM_024721347.1"/>
</dbReference>
<protein>
    <submittedName>
        <fullName evidence="1">Uncharacterized protein</fullName>
    </submittedName>
</protein>
<dbReference type="Proteomes" id="UP000054928">
    <property type="component" value="Unassembled WGS sequence"/>
</dbReference>
<evidence type="ECO:0000313" key="1">
    <source>
        <dbReference type="EMBL" id="CEG50085.1"/>
    </source>
</evidence>
<accession>A0A0P1B6R6</accession>
<sequence>MMLIASQVSIVQQLTPYLPNALLKNRLELAEYRPSHHTRQEGISVQTRRRHQLMVETEGSGGPLPTLQASIGEDELFADAVVAYMLVFKVFKTYPIAAKPPRRKRRGIDERCVLACLDYSFEVVKIDRL</sequence>
<name>A0A0P1B6R6_PLAHL</name>
<reference evidence="2" key="1">
    <citation type="submission" date="2014-09" db="EMBL/GenBank/DDBJ databases">
        <authorList>
            <person name="Sharma Rahul"/>
            <person name="Thines Marco"/>
        </authorList>
    </citation>
    <scope>NUCLEOTIDE SEQUENCE [LARGE SCALE GENOMIC DNA]</scope>
</reference>
<dbReference type="GeneID" id="36402867"/>
<keyword evidence="2" id="KW-1185">Reference proteome</keyword>
<evidence type="ECO:0000313" key="2">
    <source>
        <dbReference type="Proteomes" id="UP000054928"/>
    </source>
</evidence>
<proteinExistence type="predicted"/>
<organism evidence="1 2">
    <name type="scientific">Plasmopara halstedii</name>
    <name type="common">Downy mildew of sunflower</name>
    <dbReference type="NCBI Taxonomy" id="4781"/>
    <lineage>
        <taxon>Eukaryota</taxon>
        <taxon>Sar</taxon>
        <taxon>Stramenopiles</taxon>
        <taxon>Oomycota</taxon>
        <taxon>Peronosporomycetes</taxon>
        <taxon>Peronosporales</taxon>
        <taxon>Peronosporaceae</taxon>
        <taxon>Plasmopara</taxon>
    </lineage>
</organism>
<dbReference type="AlphaFoldDB" id="A0A0P1B6R6"/>
<dbReference type="EMBL" id="CCYD01003101">
    <property type="protein sequence ID" value="CEG50085.1"/>
    <property type="molecule type" value="Genomic_DNA"/>
</dbReference>